<feature type="active site" description="Nucleophile" evidence="12">
    <location>
        <position position="114"/>
    </location>
</feature>
<evidence type="ECO:0000256" key="12">
    <source>
        <dbReference type="PIRSR" id="PIRSR006431-1"/>
    </source>
</evidence>
<dbReference type="GO" id="GO:0004177">
    <property type="term" value="F:aminopeptidase activity"/>
    <property type="evidence" value="ECO:0007669"/>
    <property type="project" value="UniProtKB-UniRule"/>
</dbReference>
<evidence type="ECO:0000256" key="2">
    <source>
        <dbReference type="ARBA" id="ARBA00004496"/>
    </source>
</evidence>
<name>A0A251X7D0_9GAMM</name>
<dbReference type="EC" id="3.4.11.5" evidence="4 11"/>
<dbReference type="Proteomes" id="UP000194798">
    <property type="component" value="Unassembled WGS sequence"/>
</dbReference>
<keyword evidence="8 11" id="KW-0645">Protease</keyword>
<gene>
    <name evidence="15" type="ORF">TPSD3_11790</name>
</gene>
<dbReference type="SUPFAM" id="SSF53474">
    <property type="entry name" value="alpha/beta-Hydrolases"/>
    <property type="match status" value="1"/>
</dbReference>
<comment type="catalytic activity">
    <reaction evidence="1 11 13">
        <text>Release of N-terminal proline from a peptide.</text>
        <dbReference type="EC" id="3.4.11.5"/>
    </reaction>
</comment>
<dbReference type="InterPro" id="IPR005944">
    <property type="entry name" value="Pro_iminopeptidase"/>
</dbReference>
<comment type="caution">
    <text evidence="15">The sequence shown here is derived from an EMBL/GenBank/DDBJ whole genome shotgun (WGS) entry which is preliminary data.</text>
</comment>
<reference evidence="15 16" key="1">
    <citation type="submission" date="2016-12" db="EMBL/GenBank/DDBJ databases">
        <title>Thioflexothrix psekupsii D3 genome sequencing and assembly.</title>
        <authorList>
            <person name="Fomenkov A."/>
            <person name="Vincze T."/>
            <person name="Grabovich M."/>
            <person name="Anton B.P."/>
            <person name="Dubinina G."/>
            <person name="Orlova M."/>
            <person name="Belousova E."/>
            <person name="Roberts R.J."/>
        </authorList>
    </citation>
    <scope>NUCLEOTIDE SEQUENCE [LARGE SCALE GENOMIC DNA]</scope>
    <source>
        <strain evidence="15">D3</strain>
    </source>
</reference>
<dbReference type="AlphaFoldDB" id="A0A251X7D0"/>
<evidence type="ECO:0000256" key="4">
    <source>
        <dbReference type="ARBA" id="ARBA00012568"/>
    </source>
</evidence>
<dbReference type="PRINTS" id="PR00111">
    <property type="entry name" value="ABHYDROLASE"/>
</dbReference>
<dbReference type="InterPro" id="IPR000073">
    <property type="entry name" value="AB_hydrolase_1"/>
</dbReference>
<organism evidence="15 16">
    <name type="scientific">Thioflexithrix psekupsensis</name>
    <dbReference type="NCBI Taxonomy" id="1570016"/>
    <lineage>
        <taxon>Bacteria</taxon>
        <taxon>Pseudomonadati</taxon>
        <taxon>Pseudomonadota</taxon>
        <taxon>Gammaproteobacteria</taxon>
        <taxon>Thiotrichales</taxon>
        <taxon>Thioflexithrix</taxon>
    </lineage>
</organism>
<sequence>MDDVETLLFPEISPYAIHDISTTAPHRLRVEESGNAQGIPIVFLHGGPGSHCKAYHRCFFNPLYYRIILFDQRGSGTAQPQGELRHNNTSELIQDLEKIREYLGISQWVLFGGSWGSTLALLYAQDYPHRVLGLILRGIFLARQQDIDWVYRPTALLEFFPQQWQDFTAWLPKAARQDPLPYYYHCLTGDDIALAQQAALQWSAWGACVVSFGTFLPPNEFEPELLMAAKIESHYMMNRCFLQENQILRNMESLQSIPSMIIHGQQDLICPLNGAWQLHQSWKNSTFHCLPNSGHLAHYPEMQRALITATETMAQQLFL</sequence>
<dbReference type="PIRSF" id="PIRSF006431">
    <property type="entry name" value="Pept_S33"/>
    <property type="match status" value="1"/>
</dbReference>
<evidence type="ECO:0000256" key="13">
    <source>
        <dbReference type="RuleBase" id="RU003421"/>
    </source>
</evidence>
<evidence type="ECO:0000256" key="11">
    <source>
        <dbReference type="PIRNR" id="PIRNR006431"/>
    </source>
</evidence>
<keyword evidence="16" id="KW-1185">Reference proteome</keyword>
<evidence type="ECO:0000256" key="7">
    <source>
        <dbReference type="ARBA" id="ARBA00022490"/>
    </source>
</evidence>
<protein>
    <recommendedName>
        <fullName evidence="5 11">Proline iminopeptidase</fullName>
        <shortName evidence="11">PIP</shortName>
        <ecNumber evidence="4 11">3.4.11.5</ecNumber>
    </recommendedName>
    <alternativeName>
        <fullName evidence="10 11">Prolyl aminopeptidase</fullName>
    </alternativeName>
</protein>
<dbReference type="PANTHER" id="PTHR43722:SF1">
    <property type="entry name" value="PROLINE IMINOPEPTIDASE"/>
    <property type="match status" value="1"/>
</dbReference>
<dbReference type="PANTHER" id="PTHR43722">
    <property type="entry name" value="PROLINE IMINOPEPTIDASE"/>
    <property type="match status" value="1"/>
</dbReference>
<comment type="subcellular location">
    <subcellularLocation>
        <location evidence="2 11">Cytoplasm</location>
    </subcellularLocation>
</comment>
<evidence type="ECO:0000313" key="15">
    <source>
        <dbReference type="EMBL" id="OUD13371.1"/>
    </source>
</evidence>
<evidence type="ECO:0000256" key="8">
    <source>
        <dbReference type="ARBA" id="ARBA00022670"/>
    </source>
</evidence>
<dbReference type="NCBIfam" id="TIGR01249">
    <property type="entry name" value="pro_imino_pep_1"/>
    <property type="match status" value="1"/>
</dbReference>
<keyword evidence="6 11" id="KW-0031">Aminopeptidase</keyword>
<dbReference type="EMBL" id="MSLT01000018">
    <property type="protein sequence ID" value="OUD13371.1"/>
    <property type="molecule type" value="Genomic_DNA"/>
</dbReference>
<evidence type="ECO:0000256" key="9">
    <source>
        <dbReference type="ARBA" id="ARBA00022801"/>
    </source>
</evidence>
<evidence type="ECO:0000256" key="10">
    <source>
        <dbReference type="ARBA" id="ARBA00029605"/>
    </source>
</evidence>
<keyword evidence="9 11" id="KW-0378">Hydrolase</keyword>
<dbReference type="GO" id="GO:0006508">
    <property type="term" value="P:proteolysis"/>
    <property type="evidence" value="ECO:0007669"/>
    <property type="project" value="UniProtKB-KW"/>
</dbReference>
<evidence type="ECO:0000259" key="14">
    <source>
        <dbReference type="Pfam" id="PF00561"/>
    </source>
</evidence>
<dbReference type="Pfam" id="PF00561">
    <property type="entry name" value="Abhydrolase_1"/>
    <property type="match status" value="1"/>
</dbReference>
<evidence type="ECO:0000256" key="5">
    <source>
        <dbReference type="ARBA" id="ARBA00021843"/>
    </source>
</evidence>
<dbReference type="RefSeq" id="WP_176329857.1">
    <property type="nucleotide sequence ID" value="NZ_MSLT01000018.1"/>
</dbReference>
<dbReference type="InterPro" id="IPR002410">
    <property type="entry name" value="Peptidase_S33"/>
</dbReference>
<proteinExistence type="inferred from homology"/>
<dbReference type="InterPro" id="IPR029058">
    <property type="entry name" value="AB_hydrolase_fold"/>
</dbReference>
<evidence type="ECO:0000256" key="6">
    <source>
        <dbReference type="ARBA" id="ARBA00022438"/>
    </source>
</evidence>
<accession>A0A251X7D0</accession>
<evidence type="ECO:0000256" key="3">
    <source>
        <dbReference type="ARBA" id="ARBA00010088"/>
    </source>
</evidence>
<evidence type="ECO:0000256" key="1">
    <source>
        <dbReference type="ARBA" id="ARBA00001585"/>
    </source>
</evidence>
<dbReference type="GO" id="GO:0005737">
    <property type="term" value="C:cytoplasm"/>
    <property type="evidence" value="ECO:0007669"/>
    <property type="project" value="UniProtKB-SubCell"/>
</dbReference>
<keyword evidence="7 11" id="KW-0963">Cytoplasm</keyword>
<evidence type="ECO:0000313" key="16">
    <source>
        <dbReference type="Proteomes" id="UP000194798"/>
    </source>
</evidence>
<feature type="domain" description="AB hydrolase-1" evidence="14">
    <location>
        <begin position="40"/>
        <end position="167"/>
    </location>
</feature>
<dbReference type="PRINTS" id="PR00793">
    <property type="entry name" value="PROAMNOPTASE"/>
</dbReference>
<comment type="similarity">
    <text evidence="3 11 13">Belongs to the peptidase S33 family.</text>
</comment>
<feature type="active site" description="Proton donor" evidence="12">
    <location>
        <position position="295"/>
    </location>
</feature>
<dbReference type="Gene3D" id="3.40.50.1820">
    <property type="entry name" value="alpha/beta hydrolase"/>
    <property type="match status" value="1"/>
</dbReference>
<feature type="active site" evidence="12">
    <location>
        <position position="267"/>
    </location>
</feature>